<accession>A0A0B1P8Q6</accession>
<name>A0A0B1P8Q6_UNCNE</name>
<gene>
    <name evidence="1" type="ORF">EV44_g3258</name>
</gene>
<reference evidence="1 2" key="1">
    <citation type="journal article" date="2014" name="BMC Genomics">
        <title>Adaptive genomic structural variation in the grape powdery mildew pathogen, Erysiphe necator.</title>
        <authorList>
            <person name="Jones L."/>
            <person name="Riaz S."/>
            <person name="Morales-Cruz A."/>
            <person name="Amrine K.C."/>
            <person name="McGuire B."/>
            <person name="Gubler W.D."/>
            <person name="Walker M.A."/>
            <person name="Cantu D."/>
        </authorList>
    </citation>
    <scope>NUCLEOTIDE SEQUENCE [LARGE SCALE GENOMIC DNA]</scope>
    <source>
        <strain evidence="2">c</strain>
    </source>
</reference>
<sequence length="131" mass="15332">MKNLKVDRDLYIVRFAIIPRLDMRKENTLRTPIIKIYVKNGKRKITKNGNFSPNTRLAATVKIRRMIVVTMKKLQDLEVYHVLILSGLLAKASERWILDAWASTHTANSLEKLDAYREIDNLPMIVKYHVR</sequence>
<dbReference type="Proteomes" id="UP000030854">
    <property type="component" value="Unassembled WGS sequence"/>
</dbReference>
<evidence type="ECO:0000313" key="1">
    <source>
        <dbReference type="EMBL" id="KHJ33281.1"/>
    </source>
</evidence>
<proteinExistence type="predicted"/>
<evidence type="ECO:0000313" key="2">
    <source>
        <dbReference type="Proteomes" id="UP000030854"/>
    </source>
</evidence>
<dbReference type="HOGENOM" id="CLU_1929150_0_0_1"/>
<dbReference type="AlphaFoldDB" id="A0A0B1P8Q6"/>
<protein>
    <submittedName>
        <fullName evidence="1">Uncharacterized protein</fullName>
    </submittedName>
</protein>
<comment type="caution">
    <text evidence="1">The sequence shown here is derived from an EMBL/GenBank/DDBJ whole genome shotgun (WGS) entry which is preliminary data.</text>
</comment>
<dbReference type="EMBL" id="JNVN01001534">
    <property type="protein sequence ID" value="KHJ33281.1"/>
    <property type="molecule type" value="Genomic_DNA"/>
</dbReference>
<organism evidence="1 2">
    <name type="scientific">Uncinula necator</name>
    <name type="common">Grape powdery mildew</name>
    <dbReference type="NCBI Taxonomy" id="52586"/>
    <lineage>
        <taxon>Eukaryota</taxon>
        <taxon>Fungi</taxon>
        <taxon>Dikarya</taxon>
        <taxon>Ascomycota</taxon>
        <taxon>Pezizomycotina</taxon>
        <taxon>Leotiomycetes</taxon>
        <taxon>Erysiphales</taxon>
        <taxon>Erysiphaceae</taxon>
        <taxon>Erysiphe</taxon>
    </lineage>
</organism>
<keyword evidence="2" id="KW-1185">Reference proteome</keyword>